<keyword evidence="4" id="KW-0227">DNA damage</keyword>
<evidence type="ECO:0000256" key="10">
    <source>
        <dbReference type="ARBA" id="ARBA00023204"/>
    </source>
</evidence>
<evidence type="ECO:0000256" key="4">
    <source>
        <dbReference type="ARBA" id="ARBA00022763"/>
    </source>
</evidence>
<organism evidence="14 15">
    <name type="scientific">Polistes dominula</name>
    <name type="common">European paper wasp</name>
    <name type="synonym">Vespa dominula</name>
    <dbReference type="NCBI Taxonomy" id="743375"/>
    <lineage>
        <taxon>Eukaryota</taxon>
        <taxon>Metazoa</taxon>
        <taxon>Ecdysozoa</taxon>
        <taxon>Arthropoda</taxon>
        <taxon>Hexapoda</taxon>
        <taxon>Insecta</taxon>
        <taxon>Pterygota</taxon>
        <taxon>Neoptera</taxon>
        <taxon>Endopterygota</taxon>
        <taxon>Hymenoptera</taxon>
        <taxon>Apocrita</taxon>
        <taxon>Aculeata</taxon>
        <taxon>Vespoidea</taxon>
        <taxon>Vespidae</taxon>
        <taxon>Polistinae</taxon>
        <taxon>Polistini</taxon>
        <taxon>Polistes</taxon>
    </lineage>
</organism>
<dbReference type="RefSeq" id="XP_015185508.1">
    <property type="nucleotide sequence ID" value="XM_015330022.1"/>
</dbReference>
<dbReference type="SUPFAM" id="SSF100939">
    <property type="entry name" value="SPOC domain-like"/>
    <property type="match status" value="1"/>
</dbReference>
<dbReference type="Proteomes" id="UP000694924">
    <property type="component" value="Unplaced"/>
</dbReference>
<dbReference type="InterPro" id="IPR005161">
    <property type="entry name" value="Ku_N"/>
</dbReference>
<feature type="region of interest" description="Disordered" evidence="12">
    <location>
        <begin position="1"/>
        <end position="21"/>
    </location>
</feature>
<dbReference type="Gene3D" id="1.10.1600.10">
    <property type="match status" value="1"/>
</dbReference>
<name>A0ABM1IZ71_POLDO</name>
<keyword evidence="14" id="KW-1185">Reference proteome</keyword>
<evidence type="ECO:0000256" key="1">
    <source>
        <dbReference type="ARBA" id="ARBA00004123"/>
    </source>
</evidence>
<proteinExistence type="inferred from homology"/>
<evidence type="ECO:0000313" key="15">
    <source>
        <dbReference type="RefSeq" id="XP_015185508.1"/>
    </source>
</evidence>
<dbReference type="PANTHER" id="PTHR12604">
    <property type="entry name" value="KU AUTOANTIGEN DNA HELICASE"/>
    <property type="match status" value="1"/>
</dbReference>
<dbReference type="PANTHER" id="PTHR12604:SF2">
    <property type="entry name" value="X-RAY REPAIR CROSS-COMPLEMENTING PROTEIN 6"/>
    <property type="match status" value="1"/>
</dbReference>
<dbReference type="GeneID" id="107071226"/>
<dbReference type="InterPro" id="IPR027388">
    <property type="entry name" value="Ku70_bridge/pillars_dom_sf"/>
</dbReference>
<evidence type="ECO:0000256" key="8">
    <source>
        <dbReference type="ARBA" id="ARBA00023125"/>
    </source>
</evidence>
<dbReference type="InterPro" id="IPR036361">
    <property type="entry name" value="SAP_dom_sf"/>
</dbReference>
<sequence>MTSENTEDFDNDSDLEENNDTDEAYGVRDCTLFLIDTSPEMFHKNEDGVPYFVSCLEDYIYILKQKLVWNRQDWMGLVLFGTEQWDMNPEIKNILTLQKLSVIDINKLKEVEKIRDSKWKDYEQMSSSTCYPLQDVLWHAALNFSSINITMSARRVILFTCHDVPPLTNEDEKHRIRAKVSTYNNLNILLYVVALGLKWDVELFYKDLEMLSRNLNKEDYQRTSYKDLLQQVKRPSRHMAKLPWRLGKDVVINVDISNLCVKSQNIKSIAMDSETNAPLVSYTYLRRKEDTDVEKDEDDEEKIIMPLLHADVRKMKKLGNKEIYFTLDEVKSFENIYEMGIDLIDVEPLSCDPMYHLHAPYFVSCNKNCSEGEKLLFAGLLNKCDQRKLKITCRVTIRQNSGSYLYNMIPMPDEGGFYLYKLPYNEEVNDFSEEMYEHAYNDQDNKVPINHEAVELFEKMIKKSTQIYDPEKYPNPALQVKLQSIETLALDLDVRDPPEDLTLPAEDLLQERIGDLTKQINEIFIDEEIEFEPAKKKYKDNKNSTDKSIDDVNVLEIIKRNQLDKYKVSDLRQFLRNVKLSTAGRKSELIERLTSYYT</sequence>
<dbReference type="InterPro" id="IPR005160">
    <property type="entry name" value="Ku_C"/>
</dbReference>
<dbReference type="Pfam" id="PF02735">
    <property type="entry name" value="Ku"/>
    <property type="match status" value="1"/>
</dbReference>
<keyword evidence="8" id="KW-0238">DNA-binding</keyword>
<evidence type="ECO:0000313" key="14">
    <source>
        <dbReference type="Proteomes" id="UP000694924"/>
    </source>
</evidence>
<keyword evidence="3" id="KW-0547">Nucleotide-binding</keyword>
<dbReference type="InterPro" id="IPR006165">
    <property type="entry name" value="Ku70"/>
</dbReference>
<gene>
    <name evidence="15" type="primary">LOC107071226</name>
</gene>
<keyword evidence="6" id="KW-0347">Helicase</keyword>
<keyword evidence="10" id="KW-0234">DNA repair</keyword>
<comment type="similarity">
    <text evidence="2">Belongs to the ku70 family.</text>
</comment>
<protein>
    <submittedName>
        <fullName evidence="15">X-ray repair cross-complementing protein 6-like</fullName>
    </submittedName>
</protein>
<keyword evidence="11" id="KW-0539">Nucleus</keyword>
<reference evidence="15" key="1">
    <citation type="submission" date="2025-08" db="UniProtKB">
        <authorList>
            <consortium name="RefSeq"/>
        </authorList>
    </citation>
    <scope>IDENTIFICATION</scope>
    <source>
        <tissue evidence="15">Whole body</tissue>
    </source>
</reference>
<dbReference type="Gene3D" id="3.40.50.410">
    <property type="entry name" value="von Willebrand factor, type A domain"/>
    <property type="match status" value="1"/>
</dbReference>
<keyword evidence="7" id="KW-0067">ATP-binding</keyword>
<evidence type="ECO:0000256" key="11">
    <source>
        <dbReference type="ARBA" id="ARBA00023242"/>
    </source>
</evidence>
<evidence type="ECO:0000256" key="7">
    <source>
        <dbReference type="ARBA" id="ARBA00022840"/>
    </source>
</evidence>
<dbReference type="NCBIfam" id="TIGR00578">
    <property type="entry name" value="ku70"/>
    <property type="match status" value="1"/>
</dbReference>
<evidence type="ECO:0000256" key="3">
    <source>
        <dbReference type="ARBA" id="ARBA00022741"/>
    </source>
</evidence>
<evidence type="ECO:0000256" key="9">
    <source>
        <dbReference type="ARBA" id="ARBA00023172"/>
    </source>
</evidence>
<feature type="domain" description="SAP" evidence="13">
    <location>
        <begin position="563"/>
        <end position="597"/>
    </location>
</feature>
<keyword evidence="9" id="KW-0233">DNA recombination</keyword>
<dbReference type="Pfam" id="PF03730">
    <property type="entry name" value="Ku_C"/>
    <property type="match status" value="1"/>
</dbReference>
<dbReference type="SUPFAM" id="SSF68906">
    <property type="entry name" value="SAP domain"/>
    <property type="match status" value="1"/>
</dbReference>
<dbReference type="SMART" id="SM00513">
    <property type="entry name" value="SAP"/>
    <property type="match status" value="1"/>
</dbReference>
<comment type="subcellular location">
    <subcellularLocation>
        <location evidence="1">Nucleus</location>
    </subcellularLocation>
</comment>
<dbReference type="Gene3D" id="2.40.290.10">
    <property type="match status" value="1"/>
</dbReference>
<dbReference type="InterPro" id="IPR003034">
    <property type="entry name" value="SAP_dom"/>
</dbReference>
<keyword evidence="5" id="KW-0378">Hydrolase</keyword>
<dbReference type="InterPro" id="IPR016194">
    <property type="entry name" value="SPOC-like_C_dom_sf"/>
</dbReference>
<dbReference type="Pfam" id="PF03731">
    <property type="entry name" value="Ku_N"/>
    <property type="match status" value="1"/>
</dbReference>
<evidence type="ECO:0000256" key="2">
    <source>
        <dbReference type="ARBA" id="ARBA00005240"/>
    </source>
</evidence>
<dbReference type="Gene3D" id="4.10.970.10">
    <property type="entry name" value="Ku70, bridge and pillars"/>
    <property type="match status" value="1"/>
</dbReference>
<dbReference type="Pfam" id="PF02037">
    <property type="entry name" value="SAP"/>
    <property type="match status" value="1"/>
</dbReference>
<dbReference type="InterPro" id="IPR006164">
    <property type="entry name" value="DNA_bd_Ku70/Ku80"/>
</dbReference>
<dbReference type="InterPro" id="IPR036465">
    <property type="entry name" value="vWFA_dom_sf"/>
</dbReference>
<dbReference type="PIRSF" id="PIRSF003033">
    <property type="entry name" value="Ku70"/>
    <property type="match status" value="1"/>
</dbReference>
<dbReference type="PROSITE" id="PS50800">
    <property type="entry name" value="SAP"/>
    <property type="match status" value="1"/>
</dbReference>
<evidence type="ECO:0000256" key="6">
    <source>
        <dbReference type="ARBA" id="ARBA00022806"/>
    </source>
</evidence>
<accession>A0ABM1IZ71</accession>
<evidence type="ECO:0000256" key="5">
    <source>
        <dbReference type="ARBA" id="ARBA00022801"/>
    </source>
</evidence>
<dbReference type="Gene3D" id="1.10.720.30">
    <property type="entry name" value="SAP domain"/>
    <property type="match status" value="1"/>
</dbReference>
<evidence type="ECO:0000259" key="13">
    <source>
        <dbReference type="PROSITE" id="PS50800"/>
    </source>
</evidence>
<dbReference type="SMART" id="SM00559">
    <property type="entry name" value="Ku78"/>
    <property type="match status" value="1"/>
</dbReference>
<evidence type="ECO:0000256" key="12">
    <source>
        <dbReference type="SAM" id="MobiDB-lite"/>
    </source>
</evidence>
<dbReference type="SUPFAM" id="SSF53300">
    <property type="entry name" value="vWA-like"/>
    <property type="match status" value="1"/>
</dbReference>